<dbReference type="Proteomes" id="UP000321570">
    <property type="component" value="Unassembled WGS sequence"/>
</dbReference>
<dbReference type="AlphaFoldDB" id="A0A564ZAR3"/>
<protein>
    <submittedName>
        <fullName evidence="1">Uncharacterized protein</fullName>
    </submittedName>
</protein>
<reference evidence="1 2" key="1">
    <citation type="submission" date="2019-07" db="EMBL/GenBank/DDBJ databases">
        <authorList>
            <person name="Jastrzebski P J."/>
            <person name="Paukszto L."/>
            <person name="Jastrzebski P J."/>
        </authorList>
    </citation>
    <scope>NUCLEOTIDE SEQUENCE [LARGE SCALE GENOMIC DNA]</scope>
    <source>
        <strain evidence="1 2">WMS-il1</strain>
    </source>
</reference>
<organism evidence="1 2">
    <name type="scientific">Hymenolepis diminuta</name>
    <name type="common">Rat tapeworm</name>
    <dbReference type="NCBI Taxonomy" id="6216"/>
    <lineage>
        <taxon>Eukaryota</taxon>
        <taxon>Metazoa</taxon>
        <taxon>Spiralia</taxon>
        <taxon>Lophotrochozoa</taxon>
        <taxon>Platyhelminthes</taxon>
        <taxon>Cestoda</taxon>
        <taxon>Eucestoda</taxon>
        <taxon>Cyclophyllidea</taxon>
        <taxon>Hymenolepididae</taxon>
        <taxon>Hymenolepis</taxon>
    </lineage>
</organism>
<evidence type="ECO:0000313" key="1">
    <source>
        <dbReference type="EMBL" id="VUZ56581.1"/>
    </source>
</evidence>
<name>A0A564ZAR3_HYMDI</name>
<keyword evidence="2" id="KW-1185">Reference proteome</keyword>
<accession>A0A564ZAR3</accession>
<proteinExistence type="predicted"/>
<gene>
    <name evidence="1" type="ORF">WMSIL1_LOCUS14157</name>
</gene>
<sequence length="77" mass="8627">MPTSVQPHSPLTKLQIINQKLRPSFLPKATFARKCNTCNLLAVNNKSQAAEPPPTTVNYCLQTLILHFLNFPPLCPR</sequence>
<dbReference type="EMBL" id="CABIJS010000706">
    <property type="protein sequence ID" value="VUZ56581.1"/>
    <property type="molecule type" value="Genomic_DNA"/>
</dbReference>
<evidence type="ECO:0000313" key="2">
    <source>
        <dbReference type="Proteomes" id="UP000321570"/>
    </source>
</evidence>